<reference evidence="1 2" key="1">
    <citation type="journal article" date="2023" name="Antonie Van Leeuwenhoek">
        <title>Flavobacterium potami sp. nov., a multi-metal resistance genes harbouring bacterium isolated from shallow river silt.</title>
        <authorList>
            <person name="Li S."/>
            <person name="Mao S."/>
            <person name="Mu W."/>
            <person name="Guo B."/>
            <person name="Li C."/>
            <person name="Zhu Q."/>
            <person name="Hou X."/>
            <person name="Zhao Y."/>
            <person name="Wei S."/>
            <person name="Liu H."/>
            <person name="Liu A."/>
        </authorList>
    </citation>
    <scope>NUCLEOTIDE SEQUENCE [LARGE SCALE GENOMIC DNA]</scope>
    <source>
        <strain evidence="1 2">17A</strain>
    </source>
</reference>
<dbReference type="EMBL" id="JAINUY010000003">
    <property type="protein sequence ID" value="MBZ4035146.1"/>
    <property type="molecule type" value="Genomic_DNA"/>
</dbReference>
<gene>
    <name evidence="1" type="ORF">K6T82_10235</name>
</gene>
<dbReference type="AlphaFoldDB" id="A0A9X1HAD7"/>
<organism evidence="1 2">
    <name type="scientific">Flavobacterium potami</name>
    <dbReference type="NCBI Taxonomy" id="2872310"/>
    <lineage>
        <taxon>Bacteria</taxon>
        <taxon>Pseudomonadati</taxon>
        <taxon>Bacteroidota</taxon>
        <taxon>Flavobacteriia</taxon>
        <taxon>Flavobacteriales</taxon>
        <taxon>Flavobacteriaceae</taxon>
        <taxon>Flavobacterium</taxon>
    </lineage>
</organism>
<name>A0A9X1HAD7_9FLAO</name>
<evidence type="ECO:0000313" key="1">
    <source>
        <dbReference type="EMBL" id="MBZ4035146.1"/>
    </source>
</evidence>
<protein>
    <submittedName>
        <fullName evidence="1">Uncharacterized protein</fullName>
    </submittedName>
</protein>
<proteinExistence type="predicted"/>
<sequence length="108" mass="12508">MSTILLLIQKRDNLILELAGLNHDLNEYSKHPVETVDLIQLKYQHSFILKEIQQIAQKINSSFNSEISNYKSKFIETEKKITEAIAKKEFTVNDLPKSHYSLFTTPLS</sequence>
<dbReference type="Proteomes" id="UP001139366">
    <property type="component" value="Unassembled WGS sequence"/>
</dbReference>
<evidence type="ECO:0000313" key="2">
    <source>
        <dbReference type="Proteomes" id="UP001139366"/>
    </source>
</evidence>
<dbReference type="RefSeq" id="WP_223705844.1">
    <property type="nucleotide sequence ID" value="NZ_JAINUY010000003.1"/>
</dbReference>
<comment type="caution">
    <text evidence="1">The sequence shown here is derived from an EMBL/GenBank/DDBJ whole genome shotgun (WGS) entry which is preliminary data.</text>
</comment>
<accession>A0A9X1HAD7</accession>
<keyword evidence="2" id="KW-1185">Reference proteome</keyword>